<dbReference type="AlphaFoldDB" id="A0ABD5YCY2"/>
<feature type="transmembrane region" description="Helical" evidence="2">
    <location>
        <begin position="243"/>
        <end position="262"/>
    </location>
</feature>
<name>A0ABD5YCY2_9EURY</name>
<feature type="transmembrane region" description="Helical" evidence="2">
    <location>
        <begin position="36"/>
        <end position="57"/>
    </location>
</feature>
<feature type="transmembrane region" description="Helical" evidence="2">
    <location>
        <begin position="178"/>
        <end position="203"/>
    </location>
</feature>
<keyword evidence="4" id="KW-1185">Reference proteome</keyword>
<proteinExistence type="predicted"/>
<dbReference type="GeneID" id="78822514"/>
<protein>
    <submittedName>
        <fullName evidence="3">YndJ family protein</fullName>
    </submittedName>
</protein>
<feature type="transmembrane region" description="Helical" evidence="2">
    <location>
        <begin position="215"/>
        <end position="237"/>
    </location>
</feature>
<reference evidence="3 4" key="1">
    <citation type="journal article" date="2019" name="Int. J. Syst. Evol. Microbiol.">
        <title>The Global Catalogue of Microorganisms (GCM) 10K type strain sequencing project: providing services to taxonomists for standard genome sequencing and annotation.</title>
        <authorList>
            <consortium name="The Broad Institute Genomics Platform"/>
            <consortium name="The Broad Institute Genome Sequencing Center for Infectious Disease"/>
            <person name="Wu L."/>
            <person name="Ma J."/>
        </authorList>
    </citation>
    <scope>NUCLEOTIDE SEQUENCE [LARGE SCALE GENOMIC DNA]</scope>
    <source>
        <strain evidence="3 4">XZYJT29</strain>
    </source>
</reference>
<sequence>MSDGVGGGVGAETSAGSGGDENAVAAPMPSIRGVPVTDVSAVAGAALWALAAVAGGLSEVERALALAPLVVVPLGIGLAAERGFDGTPGALLAVVAVTQPATAPFVLVSLVASAELTATLAAAAWVPVTGLMALAGALRARERGFAPNRLSETLVDAGLAYTVVAAVALVLFHRGVTFWFHPVIVLLTAVHFHFAGFALPVIAGVTGRHLGGFEGLARTVAGVILVGPAIIAVGISFSPLVEVVAVGAFTLAVAAFGLLALVRVVPTLDPRSGPLVGVSALALPASMVLALGYGIAAFSGTNPLGLGVGRMVSLHGSLNAYGFALCGVVGWRLVNRPTSA</sequence>
<evidence type="ECO:0000313" key="3">
    <source>
        <dbReference type="EMBL" id="MFC7142179.1"/>
    </source>
</evidence>
<dbReference type="EMBL" id="JBHTAS010000001">
    <property type="protein sequence ID" value="MFC7142179.1"/>
    <property type="molecule type" value="Genomic_DNA"/>
</dbReference>
<keyword evidence="2" id="KW-0472">Membrane</keyword>
<gene>
    <name evidence="3" type="ORF">ACFQMA_20370</name>
</gene>
<evidence type="ECO:0000313" key="4">
    <source>
        <dbReference type="Proteomes" id="UP001596432"/>
    </source>
</evidence>
<dbReference type="Proteomes" id="UP001596432">
    <property type="component" value="Unassembled WGS sequence"/>
</dbReference>
<keyword evidence="2" id="KW-0812">Transmembrane</keyword>
<accession>A0ABD5YCY2</accession>
<feature type="transmembrane region" description="Helical" evidence="2">
    <location>
        <begin position="318"/>
        <end position="334"/>
    </location>
</feature>
<organism evidence="3 4">
    <name type="scientific">Halosimplex aquaticum</name>
    <dbReference type="NCBI Taxonomy" id="3026162"/>
    <lineage>
        <taxon>Archaea</taxon>
        <taxon>Methanobacteriati</taxon>
        <taxon>Methanobacteriota</taxon>
        <taxon>Stenosarchaea group</taxon>
        <taxon>Halobacteria</taxon>
        <taxon>Halobacteriales</taxon>
        <taxon>Haloarculaceae</taxon>
        <taxon>Halosimplex</taxon>
    </lineage>
</organism>
<dbReference type="RefSeq" id="WP_328518166.1">
    <property type="nucleotide sequence ID" value="NZ_CP118158.1"/>
</dbReference>
<evidence type="ECO:0000256" key="1">
    <source>
        <dbReference type="SAM" id="MobiDB-lite"/>
    </source>
</evidence>
<comment type="caution">
    <text evidence="3">The sequence shown here is derived from an EMBL/GenBank/DDBJ whole genome shotgun (WGS) entry which is preliminary data.</text>
</comment>
<dbReference type="Pfam" id="PF14158">
    <property type="entry name" value="YndJ"/>
    <property type="match status" value="1"/>
</dbReference>
<feature type="transmembrane region" description="Helical" evidence="2">
    <location>
        <begin position="150"/>
        <end position="172"/>
    </location>
</feature>
<feature type="transmembrane region" description="Helical" evidence="2">
    <location>
        <begin position="63"/>
        <end position="80"/>
    </location>
</feature>
<evidence type="ECO:0000256" key="2">
    <source>
        <dbReference type="SAM" id="Phobius"/>
    </source>
</evidence>
<feature type="compositionally biased region" description="Gly residues" evidence="1">
    <location>
        <begin position="1"/>
        <end position="10"/>
    </location>
</feature>
<dbReference type="InterPro" id="IPR025450">
    <property type="entry name" value="YndJ-like"/>
</dbReference>
<feature type="transmembrane region" description="Helical" evidence="2">
    <location>
        <begin position="118"/>
        <end position="138"/>
    </location>
</feature>
<feature type="region of interest" description="Disordered" evidence="1">
    <location>
        <begin position="1"/>
        <end position="22"/>
    </location>
</feature>
<feature type="transmembrane region" description="Helical" evidence="2">
    <location>
        <begin position="274"/>
        <end position="298"/>
    </location>
</feature>
<keyword evidence="2" id="KW-1133">Transmembrane helix</keyword>